<feature type="coiled-coil region" evidence="2">
    <location>
        <begin position="1167"/>
        <end position="1194"/>
    </location>
</feature>
<feature type="coiled-coil region" evidence="2">
    <location>
        <begin position="629"/>
        <end position="816"/>
    </location>
</feature>
<evidence type="ECO:0000313" key="6">
    <source>
        <dbReference type="Proteomes" id="UP000663873"/>
    </source>
</evidence>
<feature type="compositionally biased region" description="Acidic residues" evidence="3">
    <location>
        <begin position="464"/>
        <end position="487"/>
    </location>
</feature>
<dbReference type="Proteomes" id="UP000663873">
    <property type="component" value="Unassembled WGS sequence"/>
</dbReference>
<dbReference type="EMBL" id="CAJOBP010004869">
    <property type="protein sequence ID" value="CAF4453524.1"/>
    <property type="molecule type" value="Genomic_DNA"/>
</dbReference>
<dbReference type="GO" id="GO:0005856">
    <property type="term" value="C:cytoskeleton"/>
    <property type="evidence" value="ECO:0007669"/>
    <property type="project" value="TreeGrafter"/>
</dbReference>
<feature type="compositionally biased region" description="Polar residues" evidence="3">
    <location>
        <begin position="23"/>
        <end position="42"/>
    </location>
</feature>
<keyword evidence="1 2" id="KW-0175">Coiled coil</keyword>
<dbReference type="PANTHER" id="PTHR32083:SF34">
    <property type="entry name" value="COILED-COIL DOMAIN-CONTAINING PROTEIN 146"/>
    <property type="match status" value="1"/>
</dbReference>
<dbReference type="Pfam" id="PF21771">
    <property type="entry name" value="CFAP58_CC"/>
    <property type="match status" value="1"/>
</dbReference>
<evidence type="ECO:0000313" key="5">
    <source>
        <dbReference type="EMBL" id="CAF4453524.1"/>
    </source>
</evidence>
<feature type="coiled-coil region" evidence="2">
    <location>
        <begin position="1104"/>
        <end position="1131"/>
    </location>
</feature>
<reference evidence="5" key="1">
    <citation type="submission" date="2021-02" db="EMBL/GenBank/DDBJ databases">
        <authorList>
            <person name="Nowell W R."/>
        </authorList>
    </citation>
    <scope>NUCLEOTIDE SEQUENCE</scope>
</reference>
<feature type="compositionally biased region" description="Polar residues" evidence="3">
    <location>
        <begin position="117"/>
        <end position="136"/>
    </location>
</feature>
<feature type="compositionally biased region" description="Basic and acidic residues" evidence="3">
    <location>
        <begin position="1362"/>
        <end position="1390"/>
    </location>
</feature>
<evidence type="ECO:0000259" key="4">
    <source>
        <dbReference type="Pfam" id="PF21771"/>
    </source>
</evidence>
<evidence type="ECO:0000256" key="3">
    <source>
        <dbReference type="SAM" id="MobiDB-lite"/>
    </source>
</evidence>
<name>A0A820S753_9BILA</name>
<proteinExistence type="predicted"/>
<feature type="compositionally biased region" description="Polar residues" evidence="3">
    <location>
        <begin position="52"/>
        <end position="62"/>
    </location>
</feature>
<feature type="region of interest" description="Disordered" evidence="3">
    <location>
        <begin position="1349"/>
        <end position="1450"/>
    </location>
</feature>
<feature type="coiled-coil region" evidence="2">
    <location>
        <begin position="1027"/>
        <end position="1068"/>
    </location>
</feature>
<feature type="region of interest" description="Disordered" evidence="3">
    <location>
        <begin position="117"/>
        <end position="151"/>
    </location>
</feature>
<feature type="region of interest" description="Disordered" evidence="3">
    <location>
        <begin position="226"/>
        <end position="249"/>
    </location>
</feature>
<organism evidence="5 6">
    <name type="scientific">Rotaria socialis</name>
    <dbReference type="NCBI Taxonomy" id="392032"/>
    <lineage>
        <taxon>Eukaryota</taxon>
        <taxon>Metazoa</taxon>
        <taxon>Spiralia</taxon>
        <taxon>Gnathifera</taxon>
        <taxon>Rotifera</taxon>
        <taxon>Eurotatoria</taxon>
        <taxon>Bdelloidea</taxon>
        <taxon>Philodinida</taxon>
        <taxon>Philodinidae</taxon>
        <taxon>Rotaria</taxon>
    </lineage>
</organism>
<feature type="region of interest" description="Disordered" evidence="3">
    <location>
        <begin position="415"/>
        <end position="489"/>
    </location>
</feature>
<dbReference type="PANTHER" id="PTHR32083">
    <property type="entry name" value="CILIA AND FLAGELLA-ASSOCIATED PROTEIN 58-RELATED"/>
    <property type="match status" value="1"/>
</dbReference>
<feature type="compositionally biased region" description="Basic and acidic residues" evidence="3">
    <location>
        <begin position="415"/>
        <end position="432"/>
    </location>
</feature>
<feature type="coiled-coil region" evidence="2">
    <location>
        <begin position="964"/>
        <end position="998"/>
    </location>
</feature>
<keyword evidence="6" id="KW-1185">Reference proteome</keyword>
<evidence type="ECO:0000256" key="1">
    <source>
        <dbReference type="ARBA" id="ARBA00023054"/>
    </source>
</evidence>
<feature type="compositionally biased region" description="Basic and acidic residues" evidence="3">
    <location>
        <begin position="226"/>
        <end position="239"/>
    </location>
</feature>
<feature type="region of interest" description="Disordered" evidence="3">
    <location>
        <begin position="1"/>
        <end position="62"/>
    </location>
</feature>
<feature type="domain" description="Cilia- and flagella-associated protein 58 central coiled coil" evidence="4">
    <location>
        <begin position="982"/>
        <end position="1188"/>
    </location>
</feature>
<gene>
    <name evidence="5" type="ORF">UJA718_LOCUS22957</name>
</gene>
<comment type="caution">
    <text evidence="5">The sequence shown here is derived from an EMBL/GenBank/DDBJ whole genome shotgun (WGS) entry which is preliminary data.</text>
</comment>
<feature type="coiled-coil region" evidence="2">
    <location>
        <begin position="845"/>
        <end position="921"/>
    </location>
</feature>
<dbReference type="InterPro" id="IPR049270">
    <property type="entry name" value="CFAP58_CC"/>
</dbReference>
<protein>
    <recommendedName>
        <fullName evidence="4">Cilia- and flagella-associated protein 58 central coiled coil domain-containing protein</fullName>
    </recommendedName>
</protein>
<evidence type="ECO:0000256" key="2">
    <source>
        <dbReference type="SAM" id="Coils"/>
    </source>
</evidence>
<dbReference type="Gene3D" id="1.10.287.950">
    <property type="entry name" value="Methyl-accepting chemotaxis protein"/>
    <property type="match status" value="1"/>
</dbReference>
<feature type="region of interest" description="Disordered" evidence="3">
    <location>
        <begin position="264"/>
        <end position="286"/>
    </location>
</feature>
<accession>A0A820S753</accession>
<sequence length="1450" mass="168591">MSSMYSGVPSYQYPQGSARPYNQPMNYGNNQRNQDYSISSSHYVDRRPINPALTNPTNRSQYYSTNVQDYSIPPSLYVERRASNPAPVGQYNQPQYIEPTNSSLGYNNARAIQAQGSSMYHQKNPGTPSRNVNSALKVNPSPLPPPSPPKALSQYAINSRENVLIKKDIRSEIDDSPIIDPRAFQYLNLDNRKAQQKPISAANESGIDARPIVNFDAVTQLEKRRQQQIEKNNRLRGDDGSGSGIDGRPIVDINAFRHIEAKAYKKKDNEQQGQGTGGGIDERPITNFDAIKDLETRRQQKTSNVLNESIIDTRPIINPDAFKYLEKRRDNSVKTYDEGGIDTKPIVNPEAFRYLEQRGPPLHRDIESGVDTKSIVDPNAFKYLENKETSKSAITESTIDYRPIVNPQAFKWIERKEPKPRVDDGPEVDERSYINPNALQYVDRPPPMKKTDLNSLKKMSAHSDDDDDDHSQDDQDYDTDQQVEEDPNNQRQNAFLTDDADVELSNQQQTGEFEEIEPIEAQPPNEIDADEQERQQSGTPAFRTLEDLFKEGTLTGTQMALLKSKYMELQNALTLSRQAEARLRQEEHTYLAQIEKQKRILEEGESFPDKITTEVQQRRKDLLKYSNDLACTNERLFDLEYKIKALEEDKRSLEKEKARIPNQHDIDEKIKNLRKECDELKRQIAQKKSEITDQNLLLGDKRKKYTTTTKQFDELTHSIENLEAEYLQLKLKPAELLKQTDSLSLQRDQTEQEIEEMDARVKEQENSTRQLQEDVEKLKALTSKEMRLNDQDNQDNEKLNEEIRNVLNLIAFEEAKLAKGQIDERQSNEAVKSTIQMGKQIHEQHSKIQKQKERILRELKRSETRLRHAKDELSSANMTIEKLQLKRAAIPTDDTDIYGHQVDLKDDIDNLAKTHEKQEKEIIVKQSMLITAQKEHEEVLLKQSDYRRDAVSMAHFASVVSNEREQKCREKMKAKNRLQAVQEDLQRKRGEIHEHDKRIADLDVKLKEFAVMYDIIKNERNKCVNSIQINNQKSNEMKEKLKLLQNEIEILRTKLSILEKDLQKKNLLVLASVVERDREKHKVEKQRTYLRELNVQDQQQTLENRNYNNLIAFAEKELVRLRKDYDTAVLDRNERSVQLVERYNEEVVFQEKVNVQDAKLKNAYIELRSRDDEIRLLELQIQEEKREIALSRKKLPVKRALDQELELYRICLESCQDRLIELEKILENPNDPARVRFLDGTDDSPEMIMRKLEQLEQRLSTKEEQSLEKDLILEQVNRLIERLSTKVDVGKDDTLSLAKKVNDLQNKIKDITRKMMATLSELTIYQSDALKLQQDKNIKEVEIQQCYERMEQGEPPSEELEREWQRSNEIEQKRKSERKIREEKERETEHFLLPGGIITQAEPRPQAYAPNDDADIQVARPYGSHAPFKPSEPGANMRHIRKPNPKPIEI</sequence>